<sequence length="411" mass="45115">MDVLIVGGGIGGLTLALELHQAGIPCKVLEAAARLEPVGAGINLLPHAMRVLDRLGVAGDLEAGSIATKESVFFNRFGQLVYREPAGRLAGYEHPQLSIHRADAQLTLLRVVRDRLGADAVVLGVRATGVAQDGDGAMVTTVDAAGRTGEERATVVVGCDGVHSAIRAQFYPDEGDPLYSGVTMWRGVTPWQPFLSGASMVRAGWLTSGKMVIYPVRDDIDGRGTQLVNWVAEVERPRPARRDWNREGRLEDFIDVFDDWHFDWLDVPALIRGAEKVLEYPMVDQDPLPRWTFGHTTLLGDAAHPMVPRGSNGAGQAILDAHALRVALEEVDDPAAALLRYEKERLPATSAVVQTNRRNPPDTILKEVYERTGDKPFTRIEDIITREEMVTISDTYKRVAAYDKDVLRSQD</sequence>
<dbReference type="Gene3D" id="3.30.9.30">
    <property type="match status" value="1"/>
</dbReference>
<evidence type="ECO:0000256" key="2">
    <source>
        <dbReference type="ARBA" id="ARBA00023033"/>
    </source>
</evidence>
<evidence type="ECO:0000259" key="3">
    <source>
        <dbReference type="Pfam" id="PF01494"/>
    </source>
</evidence>
<dbReference type="PANTHER" id="PTHR13789">
    <property type="entry name" value="MONOOXYGENASE"/>
    <property type="match status" value="1"/>
</dbReference>
<protein>
    <submittedName>
        <fullName evidence="4">Flavin-dependent oxidoreductase</fullName>
    </submittedName>
</protein>
<name>A0A552WPR5_9MICO</name>
<feature type="domain" description="FAD-binding" evidence="3">
    <location>
        <begin position="289"/>
        <end position="354"/>
    </location>
</feature>
<proteinExistence type="predicted"/>
<dbReference type="InterPro" id="IPR036188">
    <property type="entry name" value="FAD/NAD-bd_sf"/>
</dbReference>
<dbReference type="Pfam" id="PF01494">
    <property type="entry name" value="FAD_binding_3"/>
    <property type="match status" value="2"/>
</dbReference>
<dbReference type="PANTHER" id="PTHR13789:SF268">
    <property type="entry name" value="5-METHYLPHENAZINE-1-CARBOXYLATE 1-MONOOXYGENASE"/>
    <property type="match status" value="1"/>
</dbReference>
<dbReference type="AlphaFoldDB" id="A0A552WPR5"/>
<organism evidence="4 5">
    <name type="scientific">Georgenia yuyongxinii</name>
    <dbReference type="NCBI Taxonomy" id="2589797"/>
    <lineage>
        <taxon>Bacteria</taxon>
        <taxon>Bacillati</taxon>
        <taxon>Actinomycetota</taxon>
        <taxon>Actinomycetes</taxon>
        <taxon>Micrococcales</taxon>
        <taxon>Bogoriellaceae</taxon>
        <taxon>Georgenia</taxon>
    </lineage>
</organism>
<dbReference type="InterPro" id="IPR050493">
    <property type="entry name" value="FAD-dep_Monooxygenase_BioMet"/>
</dbReference>
<dbReference type="PRINTS" id="PR00420">
    <property type="entry name" value="RNGMNOXGNASE"/>
</dbReference>
<reference evidence="4 5" key="1">
    <citation type="submission" date="2019-07" db="EMBL/GenBank/DDBJ databases">
        <title>Georgenia wutianyii sp. nov. and Georgenia *** sp. nov. isolated from plateau pika (Ochotona curzoniae) in the Qinghai-Tibet plateau of China.</title>
        <authorList>
            <person name="Tian Z."/>
        </authorList>
    </citation>
    <scope>NUCLEOTIDE SEQUENCE [LARGE SCALE GENOMIC DNA]</scope>
    <source>
        <strain evidence="4 5">Z446</strain>
    </source>
</reference>
<dbReference type="NCBIfam" id="NF005720">
    <property type="entry name" value="PRK07538.1"/>
    <property type="match status" value="1"/>
</dbReference>
<dbReference type="SUPFAM" id="SSF54373">
    <property type="entry name" value="FAD-linked reductases, C-terminal domain"/>
    <property type="match status" value="1"/>
</dbReference>
<dbReference type="Proteomes" id="UP000318693">
    <property type="component" value="Unassembled WGS sequence"/>
</dbReference>
<dbReference type="GO" id="GO:0071949">
    <property type="term" value="F:FAD binding"/>
    <property type="evidence" value="ECO:0007669"/>
    <property type="project" value="InterPro"/>
</dbReference>
<dbReference type="EMBL" id="VJXR01000040">
    <property type="protein sequence ID" value="TRW44599.1"/>
    <property type="molecule type" value="Genomic_DNA"/>
</dbReference>
<feature type="domain" description="FAD-binding" evidence="3">
    <location>
        <begin position="2"/>
        <end position="170"/>
    </location>
</feature>
<dbReference type="SUPFAM" id="SSF51905">
    <property type="entry name" value="FAD/NAD(P)-binding domain"/>
    <property type="match status" value="1"/>
</dbReference>
<evidence type="ECO:0000256" key="1">
    <source>
        <dbReference type="ARBA" id="ARBA00023002"/>
    </source>
</evidence>
<keyword evidence="1" id="KW-0560">Oxidoreductase</keyword>
<evidence type="ECO:0000313" key="4">
    <source>
        <dbReference type="EMBL" id="TRW44599.1"/>
    </source>
</evidence>
<dbReference type="RefSeq" id="WP_143418933.1">
    <property type="nucleotide sequence ID" value="NZ_VJXR01000040.1"/>
</dbReference>
<accession>A0A552WPR5</accession>
<gene>
    <name evidence="4" type="ORF">FJ693_12955</name>
</gene>
<keyword evidence="5" id="KW-1185">Reference proteome</keyword>
<comment type="caution">
    <text evidence="4">The sequence shown here is derived from an EMBL/GenBank/DDBJ whole genome shotgun (WGS) entry which is preliminary data.</text>
</comment>
<dbReference type="Gene3D" id="3.50.50.60">
    <property type="entry name" value="FAD/NAD(P)-binding domain"/>
    <property type="match status" value="1"/>
</dbReference>
<evidence type="ECO:0000313" key="5">
    <source>
        <dbReference type="Proteomes" id="UP000318693"/>
    </source>
</evidence>
<keyword evidence="2" id="KW-0503">Monooxygenase</keyword>
<dbReference type="GO" id="GO:0004497">
    <property type="term" value="F:monooxygenase activity"/>
    <property type="evidence" value="ECO:0007669"/>
    <property type="project" value="UniProtKB-KW"/>
</dbReference>
<dbReference type="InterPro" id="IPR002938">
    <property type="entry name" value="FAD-bd"/>
</dbReference>